<feature type="compositionally biased region" description="Basic and acidic residues" evidence="1">
    <location>
        <begin position="64"/>
        <end position="79"/>
    </location>
</feature>
<dbReference type="EMBL" id="JANPWZ010001988">
    <property type="protein sequence ID" value="KAJ3561897.1"/>
    <property type="molecule type" value="Genomic_DNA"/>
</dbReference>
<dbReference type="AlphaFoldDB" id="A0A9W8N7Z1"/>
<proteinExistence type="predicted"/>
<evidence type="ECO:0000256" key="1">
    <source>
        <dbReference type="SAM" id="MobiDB-lite"/>
    </source>
</evidence>
<comment type="caution">
    <text evidence="2">The sequence shown here is derived from an EMBL/GenBank/DDBJ whole genome shotgun (WGS) entry which is preliminary data.</text>
</comment>
<evidence type="ECO:0000313" key="3">
    <source>
        <dbReference type="Proteomes" id="UP001148614"/>
    </source>
</evidence>
<feature type="region of interest" description="Disordered" evidence="1">
    <location>
        <begin position="60"/>
        <end position="79"/>
    </location>
</feature>
<evidence type="ECO:0000313" key="2">
    <source>
        <dbReference type="EMBL" id="KAJ3561897.1"/>
    </source>
</evidence>
<accession>A0A9W8N7Z1</accession>
<organism evidence="2 3">
    <name type="scientific">Xylaria arbuscula</name>
    <dbReference type="NCBI Taxonomy" id="114810"/>
    <lineage>
        <taxon>Eukaryota</taxon>
        <taxon>Fungi</taxon>
        <taxon>Dikarya</taxon>
        <taxon>Ascomycota</taxon>
        <taxon>Pezizomycotina</taxon>
        <taxon>Sordariomycetes</taxon>
        <taxon>Xylariomycetidae</taxon>
        <taxon>Xylariales</taxon>
        <taxon>Xylariaceae</taxon>
        <taxon>Xylaria</taxon>
    </lineage>
</organism>
<keyword evidence="3" id="KW-1185">Reference proteome</keyword>
<sequence>MSPASLIKTKKNFPSTKTVESKTSNLPYWIVDPRKLCEGIRIDPEKRTATLARGASECYTDNKMSNKEGNSKESGDVTI</sequence>
<name>A0A9W8N7Z1_9PEZI</name>
<gene>
    <name evidence="2" type="ORF">NPX13_g8768</name>
</gene>
<protein>
    <submittedName>
        <fullName evidence="2">Uncharacterized protein</fullName>
    </submittedName>
</protein>
<dbReference type="Proteomes" id="UP001148614">
    <property type="component" value="Unassembled WGS sequence"/>
</dbReference>
<reference evidence="2" key="1">
    <citation type="submission" date="2022-07" db="EMBL/GenBank/DDBJ databases">
        <title>Genome Sequence of Xylaria arbuscula.</title>
        <authorList>
            <person name="Buettner E."/>
        </authorList>
    </citation>
    <scope>NUCLEOTIDE SEQUENCE</scope>
    <source>
        <strain evidence="2">VT107</strain>
    </source>
</reference>